<dbReference type="AlphaFoldDB" id="A0A062V776"/>
<sequence>MPKKIYTVNLTEDERTYLLSLFKGGKHPARRLNRARILLLADKGKTDEAIEEALYIGFSTVGRIRKKFVEGGLEYALNELPRPGGERKLKGKQEAFLIALACSNPPEGRKTWTMQLLADKLVELGTIDSISDETVRRVLKKKMLSRGLRNSGAFLR</sequence>
<protein>
    <recommendedName>
        <fullName evidence="3">Transposase</fullName>
    </recommendedName>
</protein>
<keyword evidence="2" id="KW-1185">Reference proteome</keyword>
<dbReference type="PATRIC" id="fig|1392998.3.peg.592"/>
<dbReference type="Proteomes" id="UP000027153">
    <property type="component" value="Unassembled WGS sequence"/>
</dbReference>
<evidence type="ECO:0008006" key="3">
    <source>
        <dbReference type="Google" id="ProtNLM"/>
    </source>
</evidence>
<accession>A0A062V776</accession>
<reference evidence="1 2" key="1">
    <citation type="journal article" date="2013" name="Nature">
        <title>Anaerobic oxidation of methane coupled to nitrate reduction in a novel archaeal lineage.</title>
        <authorList>
            <person name="Haroon M.F."/>
            <person name="Hu S."/>
            <person name="Shi Y."/>
            <person name="Imelfort M."/>
            <person name="Keller J."/>
            <person name="Hugenholtz P."/>
            <person name="Yuan Z."/>
            <person name="Tyson G.W."/>
        </authorList>
    </citation>
    <scope>NUCLEOTIDE SEQUENCE [LARGE SCALE GENOMIC DNA]</scope>
    <source>
        <strain evidence="1 2">ANME-2d</strain>
    </source>
</reference>
<evidence type="ECO:0000313" key="2">
    <source>
        <dbReference type="Proteomes" id="UP000027153"/>
    </source>
</evidence>
<dbReference type="EMBL" id="JMIY01000001">
    <property type="protein sequence ID" value="KCZ73167.1"/>
    <property type="molecule type" value="Genomic_DNA"/>
</dbReference>
<comment type="caution">
    <text evidence="1">The sequence shown here is derived from an EMBL/GenBank/DDBJ whole genome shotgun (WGS) entry which is preliminary data.</text>
</comment>
<evidence type="ECO:0000313" key="1">
    <source>
        <dbReference type="EMBL" id="KCZ73167.1"/>
    </source>
</evidence>
<dbReference type="SUPFAM" id="SSF46689">
    <property type="entry name" value="Homeodomain-like"/>
    <property type="match status" value="1"/>
</dbReference>
<proteinExistence type="predicted"/>
<dbReference type="InterPro" id="IPR009057">
    <property type="entry name" value="Homeodomain-like_sf"/>
</dbReference>
<organism evidence="1 2">
    <name type="scientific">Candidatus Methanoperedens nitratireducens</name>
    <dbReference type="NCBI Taxonomy" id="1392998"/>
    <lineage>
        <taxon>Archaea</taxon>
        <taxon>Methanobacteriati</taxon>
        <taxon>Methanobacteriota</taxon>
        <taxon>Stenosarchaea group</taxon>
        <taxon>Methanomicrobia</taxon>
        <taxon>Methanosarcinales</taxon>
        <taxon>ANME-2 cluster</taxon>
        <taxon>Candidatus Methanoperedentaceae</taxon>
        <taxon>Candidatus Methanoperedens</taxon>
    </lineage>
</organism>
<gene>
    <name evidence="1" type="ORF">ANME2D_00227</name>
</gene>
<name>A0A062V776_9EURY</name>
<dbReference type="Pfam" id="PF13565">
    <property type="entry name" value="HTH_32"/>
    <property type="match status" value="1"/>
</dbReference>